<dbReference type="PANTHER" id="PTHR37471:SF1">
    <property type="entry name" value="AB HYDROLASE-1 DOMAIN-CONTAINING PROTEIN"/>
    <property type="match status" value="1"/>
</dbReference>
<keyword evidence="1" id="KW-1133">Transmembrane helix</keyword>
<comment type="caution">
    <text evidence="2">The sequence shown here is derived from an EMBL/GenBank/DDBJ whole genome shotgun (WGS) entry which is preliminary data.</text>
</comment>
<dbReference type="Proteomes" id="UP001175000">
    <property type="component" value="Unassembled WGS sequence"/>
</dbReference>
<dbReference type="SUPFAM" id="SSF53474">
    <property type="entry name" value="alpha/beta-Hydrolases"/>
    <property type="match status" value="1"/>
</dbReference>
<keyword evidence="3" id="KW-1185">Reference proteome</keyword>
<evidence type="ECO:0008006" key="4">
    <source>
        <dbReference type="Google" id="ProtNLM"/>
    </source>
</evidence>
<sequence>MIDHSPARLVFIRTCIFLLQHAPWIELCLLLALPLFLPINSPWLHALSAIIAGLLVLEVTFAIFIYLPHKSRLKQLAQHPPPLTRDERKSLFERCIANIPNLERYLLLWFLGANPSDIRRDNVRDFLLWAFFDRDGAQPAPYSDNEPPSSHHEELESYIHRIETLLGRQLPPGRGAATPLRLTLDPIDTRYHSVIWYLLIALIDLTTQARLRLAGFTHHSPPTSITTTFPPVPFPGARRLTPPTSLPYWYRPHTSRSHLPILFLHGIGIGLYPYITFLSSINSTTSQDDTSQVGILSLSLLPISSRLTTPPPSRSAFLTSLTCILASHPEFSHGFTLVCHSYGSVLTTHILHSPELSPQVKSLVMIDPVSILLHLPDVAYNFTRRKPRGANEWQLWYFASMDLGVAGVLGRHFFWRENVIWRGELRSFLEAEGEERARGEGKRKVAVCLAGRDLIVDTKSVARYMLSEGNFGDVPEQDGFDADVDWELSGSEGVDVLWFAGLDHAQVFEGKRSRERMVDLVRRYCTVDGEIGGGG</sequence>
<gene>
    <name evidence="2" type="ORF">B0T14DRAFT_335224</name>
</gene>
<keyword evidence="1" id="KW-0812">Transmembrane</keyword>
<name>A0AA39TLJ8_9PEZI</name>
<evidence type="ECO:0000256" key="1">
    <source>
        <dbReference type="SAM" id="Phobius"/>
    </source>
</evidence>
<reference evidence="2" key="1">
    <citation type="submission" date="2023-06" db="EMBL/GenBank/DDBJ databases">
        <title>Genome-scale phylogeny and comparative genomics of the fungal order Sordariales.</title>
        <authorList>
            <consortium name="Lawrence Berkeley National Laboratory"/>
            <person name="Hensen N."/>
            <person name="Bonometti L."/>
            <person name="Westerberg I."/>
            <person name="Brannstrom I.O."/>
            <person name="Guillou S."/>
            <person name="Cros-Aarteil S."/>
            <person name="Calhoun S."/>
            <person name="Haridas S."/>
            <person name="Kuo A."/>
            <person name="Mondo S."/>
            <person name="Pangilinan J."/>
            <person name="Riley R."/>
            <person name="Labutti K."/>
            <person name="Andreopoulos B."/>
            <person name="Lipzen A."/>
            <person name="Chen C."/>
            <person name="Yanf M."/>
            <person name="Daum C."/>
            <person name="Ng V."/>
            <person name="Clum A."/>
            <person name="Steindorff A."/>
            <person name="Ohm R."/>
            <person name="Martin F."/>
            <person name="Silar P."/>
            <person name="Natvig D."/>
            <person name="Lalanne C."/>
            <person name="Gautier V."/>
            <person name="Ament-Velasquez S.L."/>
            <person name="Kruys A."/>
            <person name="Hutchinson M.I."/>
            <person name="Powell A.J."/>
            <person name="Barry K."/>
            <person name="Miller A.N."/>
            <person name="Grigoriev I.V."/>
            <person name="Debuchy R."/>
            <person name="Gladieux P."/>
            <person name="Thoren M.H."/>
            <person name="Johannesson H."/>
        </authorList>
    </citation>
    <scope>NUCLEOTIDE SEQUENCE</scope>
    <source>
        <strain evidence="2">CBS 606.72</strain>
    </source>
</reference>
<proteinExistence type="predicted"/>
<dbReference type="PANTHER" id="PTHR37471">
    <property type="entry name" value="UNNAMED PRODUCT"/>
    <property type="match status" value="1"/>
</dbReference>
<evidence type="ECO:0000313" key="3">
    <source>
        <dbReference type="Proteomes" id="UP001175000"/>
    </source>
</evidence>
<organism evidence="2 3">
    <name type="scientific">Immersiella caudata</name>
    <dbReference type="NCBI Taxonomy" id="314043"/>
    <lineage>
        <taxon>Eukaryota</taxon>
        <taxon>Fungi</taxon>
        <taxon>Dikarya</taxon>
        <taxon>Ascomycota</taxon>
        <taxon>Pezizomycotina</taxon>
        <taxon>Sordariomycetes</taxon>
        <taxon>Sordariomycetidae</taxon>
        <taxon>Sordariales</taxon>
        <taxon>Lasiosphaeriaceae</taxon>
        <taxon>Immersiella</taxon>
    </lineage>
</organism>
<dbReference type="AlphaFoldDB" id="A0AA39TLJ8"/>
<dbReference type="InterPro" id="IPR029058">
    <property type="entry name" value="AB_hydrolase_fold"/>
</dbReference>
<evidence type="ECO:0000313" key="2">
    <source>
        <dbReference type="EMBL" id="KAK0611779.1"/>
    </source>
</evidence>
<feature type="transmembrane region" description="Helical" evidence="1">
    <location>
        <begin position="12"/>
        <end position="37"/>
    </location>
</feature>
<dbReference type="EMBL" id="JAULSU010000007">
    <property type="protein sequence ID" value="KAK0611779.1"/>
    <property type="molecule type" value="Genomic_DNA"/>
</dbReference>
<protein>
    <recommendedName>
        <fullName evidence="4">AB hydrolase-1 domain-containing protein</fullName>
    </recommendedName>
</protein>
<feature type="transmembrane region" description="Helical" evidence="1">
    <location>
        <begin position="43"/>
        <end position="67"/>
    </location>
</feature>
<keyword evidence="1" id="KW-0472">Membrane</keyword>
<accession>A0AA39TLJ8</accession>